<organism evidence="1 2">
    <name type="scientific">Podospora pseudocomata</name>
    <dbReference type="NCBI Taxonomy" id="2093779"/>
    <lineage>
        <taxon>Eukaryota</taxon>
        <taxon>Fungi</taxon>
        <taxon>Dikarya</taxon>
        <taxon>Ascomycota</taxon>
        <taxon>Pezizomycotina</taxon>
        <taxon>Sordariomycetes</taxon>
        <taxon>Sordariomycetidae</taxon>
        <taxon>Sordariales</taxon>
        <taxon>Podosporaceae</taxon>
        <taxon>Podospora</taxon>
    </lineage>
</organism>
<protein>
    <submittedName>
        <fullName evidence="1">Uncharacterized protein</fullName>
    </submittedName>
</protein>
<accession>A0ABR0GSV7</accession>
<reference evidence="1 2" key="1">
    <citation type="journal article" date="2023" name="bioRxiv">
        <title>High-quality genome assemblies of four members of thePodospora anserinaspecies complex.</title>
        <authorList>
            <person name="Ament-Velasquez S.L."/>
            <person name="Vogan A.A."/>
            <person name="Wallerman O."/>
            <person name="Hartmann F."/>
            <person name="Gautier V."/>
            <person name="Silar P."/>
            <person name="Giraud T."/>
            <person name="Johannesson H."/>
        </authorList>
    </citation>
    <scope>NUCLEOTIDE SEQUENCE [LARGE SCALE GENOMIC DNA]</scope>
    <source>
        <strain evidence="1 2">CBS 415.72m</strain>
    </source>
</reference>
<comment type="caution">
    <text evidence="1">The sequence shown here is derived from an EMBL/GenBank/DDBJ whole genome shotgun (WGS) entry which is preliminary data.</text>
</comment>
<dbReference type="RefSeq" id="XP_062747741.1">
    <property type="nucleotide sequence ID" value="XM_062882757.1"/>
</dbReference>
<sequence length="90" mass="10167">MFTIRQTHDFGPQSTYIGIDNDNGSICKKTLAEQSKRVELESVRSAGERPWGKRRHGKTPILPADVLSKHLMLRGAEAQHDIQVDLELNE</sequence>
<evidence type="ECO:0000313" key="2">
    <source>
        <dbReference type="Proteomes" id="UP001323405"/>
    </source>
</evidence>
<dbReference type="Proteomes" id="UP001323405">
    <property type="component" value="Unassembled WGS sequence"/>
</dbReference>
<evidence type="ECO:0000313" key="1">
    <source>
        <dbReference type="EMBL" id="KAK4658769.1"/>
    </source>
</evidence>
<proteinExistence type="predicted"/>
<dbReference type="EMBL" id="JAFFHA010000001">
    <property type="protein sequence ID" value="KAK4658769.1"/>
    <property type="molecule type" value="Genomic_DNA"/>
</dbReference>
<name>A0ABR0GSV7_9PEZI</name>
<dbReference type="GeneID" id="87902242"/>
<gene>
    <name evidence="1" type="ORF">QC762_0001950</name>
</gene>
<keyword evidence="2" id="KW-1185">Reference proteome</keyword>